<dbReference type="Gene3D" id="3.30.60.20">
    <property type="match status" value="1"/>
</dbReference>
<dbReference type="Pfam" id="PF00130">
    <property type="entry name" value="C1_1"/>
    <property type="match status" value="1"/>
</dbReference>
<dbReference type="PANTHER" id="PTHR12326">
    <property type="entry name" value="PLECKSTRIN HOMOLOGY DOMAIN CONTAINING PROTEIN"/>
    <property type="match status" value="1"/>
</dbReference>
<dbReference type="PANTHER" id="PTHR12326:SF3">
    <property type="entry name" value="DIFFERENTIALLY EXPRESSED IN FDCP 8 HOMOLOG"/>
    <property type="match status" value="1"/>
</dbReference>
<evidence type="ECO:0000256" key="3">
    <source>
        <dbReference type="ARBA" id="ARBA00022771"/>
    </source>
</evidence>
<keyword evidence="1" id="KW-0479">Metal-binding</keyword>
<comment type="similarity">
    <text evidence="5">Belongs to the DEF8 family.</text>
</comment>
<dbReference type="PROSITE" id="PS50081">
    <property type="entry name" value="ZF_DAG_PE_2"/>
    <property type="match status" value="1"/>
</dbReference>
<dbReference type="InterPro" id="IPR051366">
    <property type="entry name" value="DEF8"/>
</dbReference>
<dbReference type="Pfam" id="PF13901">
    <property type="entry name" value="RH_dom"/>
    <property type="match status" value="1"/>
</dbReference>
<evidence type="ECO:0000313" key="8">
    <source>
        <dbReference type="EMBL" id="KAK5640650.1"/>
    </source>
</evidence>
<dbReference type="InterPro" id="IPR047983">
    <property type="entry name" value="DEF8_C1"/>
</dbReference>
<dbReference type="InterPro" id="IPR046349">
    <property type="entry name" value="C1-like_sf"/>
</dbReference>
<keyword evidence="2" id="KW-0677">Repeat</keyword>
<reference evidence="8 9" key="1">
    <citation type="journal article" date="2024" name="Insects">
        <title>An Improved Chromosome-Level Genome Assembly of the Firefly Pyrocoelia pectoralis.</title>
        <authorList>
            <person name="Fu X."/>
            <person name="Meyer-Rochow V.B."/>
            <person name="Ballantyne L."/>
            <person name="Zhu X."/>
        </authorList>
    </citation>
    <scope>NUCLEOTIDE SEQUENCE [LARGE SCALE GENOMIC DNA]</scope>
    <source>
        <strain evidence="8">XCY_ONT2</strain>
    </source>
</reference>
<evidence type="ECO:0000256" key="4">
    <source>
        <dbReference type="ARBA" id="ARBA00022833"/>
    </source>
</evidence>
<comment type="caution">
    <text evidence="8">The sequence shown here is derived from an EMBL/GenBank/DDBJ whole genome shotgun (WGS) entry which is preliminary data.</text>
</comment>
<dbReference type="Proteomes" id="UP001329430">
    <property type="component" value="Chromosome 8"/>
</dbReference>
<dbReference type="SMART" id="SM00109">
    <property type="entry name" value="C1"/>
    <property type="match status" value="2"/>
</dbReference>
<dbReference type="CDD" id="cd20819">
    <property type="entry name" value="C1_DEF8"/>
    <property type="match status" value="1"/>
</dbReference>
<feature type="compositionally biased region" description="Low complexity" evidence="6">
    <location>
        <begin position="12"/>
        <end position="21"/>
    </location>
</feature>
<sequence length="444" mass="50123">MTNSDESVNRGSVSTPSSTTSGALSVDLDDRLLPSNLAAEEMQLALNKEAGETELQTAISRCKELVLENDQCSLERKWLVRHLIELRLRLQECRDALNDPQHPRNLSSGASTRTVRGHHLHLQPLLSTSSHYCDHCTGTIWSVVQAWYQCEDCGYNCHHKCISSIIRECAHVTVTEKGGYECDICPEVGLSGQKYQCAECKSSLSIAAPKGLVCFGRLFFIDALWSEARKCDYSGLYYCSACHWGSSAVIPARVIHNWDFIPQYVCQASLQLLRLSSHLPLINLEKLNPSIFTVVHELKLVRRLRNELNGMRKYLLVCRDAEESHFIWKNVDKPHIIESPNLYSLQDLVDTQSGELPTKLHSLSHIFSEHIKMKCEVCKGRGHICEVCSNEEILFPFDVNASICNVCGVVLHKSCAARRKKCPKCLRLEQRKQDLVDAKDEDDL</sequence>
<evidence type="ECO:0000256" key="5">
    <source>
        <dbReference type="ARBA" id="ARBA00029450"/>
    </source>
</evidence>
<keyword evidence="3" id="KW-0863">Zinc-finger</keyword>
<feature type="compositionally biased region" description="Polar residues" evidence="6">
    <location>
        <begin position="1"/>
        <end position="11"/>
    </location>
</feature>
<gene>
    <name evidence="8" type="ORF">RI129_011461</name>
</gene>
<keyword evidence="9" id="KW-1185">Reference proteome</keyword>
<evidence type="ECO:0000256" key="2">
    <source>
        <dbReference type="ARBA" id="ARBA00022737"/>
    </source>
</evidence>
<name>A0AAN7V177_9COLE</name>
<keyword evidence="4" id="KW-0862">Zinc</keyword>
<dbReference type="SUPFAM" id="SSF57889">
    <property type="entry name" value="Cysteine-rich domain"/>
    <property type="match status" value="1"/>
</dbReference>
<protein>
    <recommendedName>
        <fullName evidence="7">Phorbol-ester/DAG-type domain-containing protein</fullName>
    </recommendedName>
</protein>
<organism evidence="8 9">
    <name type="scientific">Pyrocoelia pectoralis</name>
    <dbReference type="NCBI Taxonomy" id="417401"/>
    <lineage>
        <taxon>Eukaryota</taxon>
        <taxon>Metazoa</taxon>
        <taxon>Ecdysozoa</taxon>
        <taxon>Arthropoda</taxon>
        <taxon>Hexapoda</taxon>
        <taxon>Insecta</taxon>
        <taxon>Pterygota</taxon>
        <taxon>Neoptera</taxon>
        <taxon>Endopterygota</taxon>
        <taxon>Coleoptera</taxon>
        <taxon>Polyphaga</taxon>
        <taxon>Elateriformia</taxon>
        <taxon>Elateroidea</taxon>
        <taxon>Lampyridae</taxon>
        <taxon>Lampyrinae</taxon>
        <taxon>Pyrocoelia</taxon>
    </lineage>
</organism>
<evidence type="ECO:0000256" key="1">
    <source>
        <dbReference type="ARBA" id="ARBA00022723"/>
    </source>
</evidence>
<proteinExistence type="inferred from homology"/>
<dbReference type="AlphaFoldDB" id="A0AAN7V177"/>
<dbReference type="SMART" id="SM01175">
    <property type="entry name" value="DUF4206"/>
    <property type="match status" value="1"/>
</dbReference>
<dbReference type="GO" id="GO:0008270">
    <property type="term" value="F:zinc ion binding"/>
    <property type="evidence" value="ECO:0007669"/>
    <property type="project" value="UniProtKB-KW"/>
</dbReference>
<dbReference type="EMBL" id="JAVRBK010000008">
    <property type="protein sequence ID" value="KAK5640650.1"/>
    <property type="molecule type" value="Genomic_DNA"/>
</dbReference>
<evidence type="ECO:0000259" key="7">
    <source>
        <dbReference type="PROSITE" id="PS50081"/>
    </source>
</evidence>
<feature type="domain" description="Phorbol-ester/DAG-type" evidence="7">
    <location>
        <begin position="117"/>
        <end position="169"/>
    </location>
</feature>
<dbReference type="InterPro" id="IPR002219">
    <property type="entry name" value="PKC_DAG/PE"/>
</dbReference>
<evidence type="ECO:0000256" key="6">
    <source>
        <dbReference type="SAM" id="MobiDB-lite"/>
    </source>
</evidence>
<evidence type="ECO:0000313" key="9">
    <source>
        <dbReference type="Proteomes" id="UP001329430"/>
    </source>
</evidence>
<accession>A0AAN7V177</accession>
<dbReference type="InterPro" id="IPR025258">
    <property type="entry name" value="RH_dom"/>
</dbReference>
<feature type="region of interest" description="Disordered" evidence="6">
    <location>
        <begin position="1"/>
        <end position="26"/>
    </location>
</feature>